<dbReference type="Pfam" id="PF02875">
    <property type="entry name" value="Mur_ligase_C"/>
    <property type="match status" value="1"/>
</dbReference>
<dbReference type="GO" id="GO:0009252">
    <property type="term" value="P:peptidoglycan biosynthetic process"/>
    <property type="evidence" value="ECO:0007669"/>
    <property type="project" value="UniProtKB-UniRule"/>
</dbReference>
<keyword evidence="9 14" id="KW-0133">Cell shape</keyword>
<comment type="pathway">
    <text evidence="2 14">Cell wall biogenesis; peptidoglycan biosynthesis.</text>
</comment>
<keyword evidence="19" id="KW-1185">Reference proteome</keyword>
<dbReference type="InterPro" id="IPR013221">
    <property type="entry name" value="Mur_ligase_cen"/>
</dbReference>
<dbReference type="PANTHER" id="PTHR43445:SF3">
    <property type="entry name" value="UDP-N-ACETYLMURAMATE--L-ALANINE LIGASE"/>
    <property type="match status" value="1"/>
</dbReference>
<comment type="subcellular location">
    <subcellularLocation>
        <location evidence="1 14">Cytoplasm</location>
    </subcellularLocation>
</comment>
<dbReference type="EC" id="6.3.2.8" evidence="3 14"/>
<dbReference type="InterPro" id="IPR005758">
    <property type="entry name" value="UDP-N-AcMur_Ala_ligase_MurC"/>
</dbReference>
<evidence type="ECO:0000256" key="8">
    <source>
        <dbReference type="ARBA" id="ARBA00022840"/>
    </source>
</evidence>
<dbReference type="AlphaFoldDB" id="A0A926D299"/>
<dbReference type="GO" id="GO:0008763">
    <property type="term" value="F:UDP-N-acetylmuramate-L-alanine ligase activity"/>
    <property type="evidence" value="ECO:0007669"/>
    <property type="project" value="UniProtKB-UniRule"/>
</dbReference>
<dbReference type="InterPro" id="IPR036565">
    <property type="entry name" value="Mur-like_cat_sf"/>
</dbReference>
<sequence>MQPSIIDFSGKRVHMIGIGGSSMSGLATILQNNNFIVTGSDMSASLACEKLTRQGVTVFIGHKAEQVDGADLVVYTAAIARDNPEYLRAQELDLPMMDRATLLGQIMDRYSRSIGVAGTHGKTTTTAMLATVLELAGADPTIHIGGELELIGGSVKSGKGDIFVTEACEYVKSFLTLHPTCAIVTNIEADHLDFFKDIEDIYSAFYAYTQLLPPDGLLIGCGDEERVVRLMAQAGRKAISYGFGRQNDYYATDIEFDDMGCAGFSIIHEGHSLGRVQLQVPGRHNVLDALAAFVAALQHGITVEAALSGLRAFAGANRRFQTIGTPCGVEVVQDYAHHPTEIRMLLETAARRKHNRLIAVFQPHTFTRTAALFNEFLTAFDQADEVIVTDIYAAREQNTIGITAQALCDALAQKGVNCRYIGPFAQIVSDIQGRWQPGDLVLVIGAGTVERVARMLCGKA</sequence>
<keyword evidence="6 14" id="KW-0132">Cell division</keyword>
<dbReference type="InterPro" id="IPR050061">
    <property type="entry name" value="MurCDEF_pg_biosynth"/>
</dbReference>
<dbReference type="InterPro" id="IPR000713">
    <property type="entry name" value="Mur_ligase_N"/>
</dbReference>
<evidence type="ECO:0000256" key="6">
    <source>
        <dbReference type="ARBA" id="ARBA00022618"/>
    </source>
</evidence>
<dbReference type="Pfam" id="PF08245">
    <property type="entry name" value="Mur_ligase_M"/>
    <property type="match status" value="1"/>
</dbReference>
<keyword evidence="5 14" id="KW-0436">Ligase</keyword>
<gene>
    <name evidence="14 18" type="primary">murC</name>
    <name evidence="18" type="ORF">H8699_11035</name>
</gene>
<dbReference type="Pfam" id="PF01225">
    <property type="entry name" value="Mur_ligase"/>
    <property type="match status" value="1"/>
</dbReference>
<feature type="domain" description="Mur ligase C-terminal" evidence="16">
    <location>
        <begin position="318"/>
        <end position="447"/>
    </location>
</feature>
<dbReference type="InterPro" id="IPR004101">
    <property type="entry name" value="Mur_ligase_C"/>
</dbReference>
<feature type="domain" description="Mur ligase central" evidence="17">
    <location>
        <begin position="116"/>
        <end position="296"/>
    </location>
</feature>
<dbReference type="GO" id="GO:0008360">
    <property type="term" value="P:regulation of cell shape"/>
    <property type="evidence" value="ECO:0007669"/>
    <property type="project" value="UniProtKB-KW"/>
</dbReference>
<keyword evidence="8 14" id="KW-0067">ATP-binding</keyword>
<keyword evidence="12 14" id="KW-0961">Cell wall biogenesis/degradation</keyword>
<comment type="function">
    <text evidence="14">Cell wall formation.</text>
</comment>
<organism evidence="18 19">
    <name type="scientific">Luoshenia tenuis</name>
    <dbReference type="NCBI Taxonomy" id="2763654"/>
    <lineage>
        <taxon>Bacteria</taxon>
        <taxon>Bacillati</taxon>
        <taxon>Bacillota</taxon>
        <taxon>Clostridia</taxon>
        <taxon>Christensenellales</taxon>
        <taxon>Christensenellaceae</taxon>
        <taxon>Luoshenia</taxon>
    </lineage>
</organism>
<evidence type="ECO:0000259" key="15">
    <source>
        <dbReference type="Pfam" id="PF01225"/>
    </source>
</evidence>
<keyword evidence="11 14" id="KW-0131">Cell cycle</keyword>
<evidence type="ECO:0000256" key="3">
    <source>
        <dbReference type="ARBA" id="ARBA00012211"/>
    </source>
</evidence>
<dbReference type="GO" id="GO:0005737">
    <property type="term" value="C:cytoplasm"/>
    <property type="evidence" value="ECO:0007669"/>
    <property type="project" value="UniProtKB-SubCell"/>
</dbReference>
<dbReference type="Proteomes" id="UP000654279">
    <property type="component" value="Unassembled WGS sequence"/>
</dbReference>
<proteinExistence type="inferred from homology"/>
<evidence type="ECO:0000256" key="4">
    <source>
        <dbReference type="ARBA" id="ARBA00022490"/>
    </source>
</evidence>
<dbReference type="GO" id="GO:0071555">
    <property type="term" value="P:cell wall organization"/>
    <property type="evidence" value="ECO:0007669"/>
    <property type="project" value="UniProtKB-KW"/>
</dbReference>
<comment type="caution">
    <text evidence="18">The sequence shown here is derived from an EMBL/GenBank/DDBJ whole genome shotgun (WGS) entry which is preliminary data.</text>
</comment>
<keyword evidence="4 14" id="KW-0963">Cytoplasm</keyword>
<comment type="catalytic activity">
    <reaction evidence="13 14">
        <text>UDP-N-acetyl-alpha-D-muramate + L-alanine + ATP = UDP-N-acetyl-alpha-D-muramoyl-L-alanine + ADP + phosphate + H(+)</text>
        <dbReference type="Rhea" id="RHEA:23372"/>
        <dbReference type="ChEBI" id="CHEBI:15378"/>
        <dbReference type="ChEBI" id="CHEBI:30616"/>
        <dbReference type="ChEBI" id="CHEBI:43474"/>
        <dbReference type="ChEBI" id="CHEBI:57972"/>
        <dbReference type="ChEBI" id="CHEBI:70757"/>
        <dbReference type="ChEBI" id="CHEBI:83898"/>
        <dbReference type="ChEBI" id="CHEBI:456216"/>
        <dbReference type="EC" id="6.3.2.8"/>
    </reaction>
</comment>
<dbReference type="SUPFAM" id="SSF51984">
    <property type="entry name" value="MurCD N-terminal domain"/>
    <property type="match status" value="1"/>
</dbReference>
<dbReference type="PANTHER" id="PTHR43445">
    <property type="entry name" value="UDP-N-ACETYLMURAMATE--L-ALANINE LIGASE-RELATED"/>
    <property type="match status" value="1"/>
</dbReference>
<feature type="domain" description="Mur ligase N-terminal catalytic" evidence="15">
    <location>
        <begin position="13"/>
        <end position="110"/>
    </location>
</feature>
<dbReference type="SUPFAM" id="SSF53623">
    <property type="entry name" value="MurD-like peptide ligases, catalytic domain"/>
    <property type="match status" value="1"/>
</dbReference>
<dbReference type="GO" id="GO:0005524">
    <property type="term" value="F:ATP binding"/>
    <property type="evidence" value="ECO:0007669"/>
    <property type="project" value="UniProtKB-UniRule"/>
</dbReference>
<dbReference type="Gene3D" id="3.40.1190.10">
    <property type="entry name" value="Mur-like, catalytic domain"/>
    <property type="match status" value="1"/>
</dbReference>
<dbReference type="Gene3D" id="3.90.190.20">
    <property type="entry name" value="Mur ligase, C-terminal domain"/>
    <property type="match status" value="1"/>
</dbReference>
<evidence type="ECO:0000256" key="5">
    <source>
        <dbReference type="ARBA" id="ARBA00022598"/>
    </source>
</evidence>
<evidence type="ECO:0000256" key="10">
    <source>
        <dbReference type="ARBA" id="ARBA00022984"/>
    </source>
</evidence>
<keyword evidence="7 14" id="KW-0547">Nucleotide-binding</keyword>
<name>A0A926D299_9FIRM</name>
<dbReference type="Gene3D" id="3.40.50.720">
    <property type="entry name" value="NAD(P)-binding Rossmann-like Domain"/>
    <property type="match status" value="1"/>
</dbReference>
<evidence type="ECO:0000256" key="9">
    <source>
        <dbReference type="ARBA" id="ARBA00022960"/>
    </source>
</evidence>
<evidence type="ECO:0000256" key="12">
    <source>
        <dbReference type="ARBA" id="ARBA00023316"/>
    </source>
</evidence>
<feature type="binding site" evidence="14">
    <location>
        <begin position="118"/>
        <end position="124"/>
    </location>
    <ligand>
        <name>ATP</name>
        <dbReference type="ChEBI" id="CHEBI:30616"/>
    </ligand>
</feature>
<evidence type="ECO:0000256" key="2">
    <source>
        <dbReference type="ARBA" id="ARBA00004752"/>
    </source>
</evidence>
<evidence type="ECO:0000256" key="14">
    <source>
        <dbReference type="HAMAP-Rule" id="MF_00046"/>
    </source>
</evidence>
<evidence type="ECO:0000256" key="1">
    <source>
        <dbReference type="ARBA" id="ARBA00004496"/>
    </source>
</evidence>
<reference evidence="18" key="1">
    <citation type="submission" date="2020-08" db="EMBL/GenBank/DDBJ databases">
        <title>Genome public.</title>
        <authorList>
            <person name="Liu C."/>
            <person name="Sun Q."/>
        </authorList>
    </citation>
    <scope>NUCLEOTIDE SEQUENCE</scope>
    <source>
        <strain evidence="18">NSJ-44</strain>
    </source>
</reference>
<protein>
    <recommendedName>
        <fullName evidence="3 14">UDP-N-acetylmuramate--L-alanine ligase</fullName>
        <ecNumber evidence="3 14">6.3.2.8</ecNumber>
    </recommendedName>
    <alternativeName>
        <fullName evidence="14">UDP-N-acetylmuramoyl-L-alanine synthetase</fullName>
    </alternativeName>
</protein>
<dbReference type="SUPFAM" id="SSF53244">
    <property type="entry name" value="MurD-like peptide ligases, peptide-binding domain"/>
    <property type="match status" value="1"/>
</dbReference>
<evidence type="ECO:0000313" key="19">
    <source>
        <dbReference type="Proteomes" id="UP000654279"/>
    </source>
</evidence>
<dbReference type="RefSeq" id="WP_249285740.1">
    <property type="nucleotide sequence ID" value="NZ_JACRSO010000005.1"/>
</dbReference>
<dbReference type="GO" id="GO:0051301">
    <property type="term" value="P:cell division"/>
    <property type="evidence" value="ECO:0007669"/>
    <property type="project" value="UniProtKB-KW"/>
</dbReference>
<dbReference type="HAMAP" id="MF_00046">
    <property type="entry name" value="MurC"/>
    <property type="match status" value="1"/>
</dbReference>
<accession>A0A926D299</accession>
<evidence type="ECO:0000313" key="18">
    <source>
        <dbReference type="EMBL" id="MBC8529963.1"/>
    </source>
</evidence>
<evidence type="ECO:0000256" key="7">
    <source>
        <dbReference type="ARBA" id="ARBA00022741"/>
    </source>
</evidence>
<evidence type="ECO:0000256" key="11">
    <source>
        <dbReference type="ARBA" id="ARBA00023306"/>
    </source>
</evidence>
<dbReference type="EMBL" id="JACRSO010000005">
    <property type="protein sequence ID" value="MBC8529963.1"/>
    <property type="molecule type" value="Genomic_DNA"/>
</dbReference>
<comment type="similarity">
    <text evidence="14">Belongs to the MurCDEF family.</text>
</comment>
<evidence type="ECO:0000259" key="17">
    <source>
        <dbReference type="Pfam" id="PF08245"/>
    </source>
</evidence>
<dbReference type="InterPro" id="IPR036615">
    <property type="entry name" value="Mur_ligase_C_dom_sf"/>
</dbReference>
<dbReference type="NCBIfam" id="TIGR01082">
    <property type="entry name" value="murC"/>
    <property type="match status" value="1"/>
</dbReference>
<keyword evidence="10 14" id="KW-0573">Peptidoglycan synthesis</keyword>
<evidence type="ECO:0000259" key="16">
    <source>
        <dbReference type="Pfam" id="PF02875"/>
    </source>
</evidence>
<evidence type="ECO:0000256" key="13">
    <source>
        <dbReference type="ARBA" id="ARBA00047833"/>
    </source>
</evidence>